<reference evidence="1 2" key="1">
    <citation type="journal article" date="2018" name="Front. Plant Sci.">
        <title>Red Clover (Trifolium pratense) and Zigzag Clover (T. medium) - A Picture of Genomic Similarities and Differences.</title>
        <authorList>
            <person name="Dluhosova J."/>
            <person name="Istvanek J."/>
            <person name="Nedelnik J."/>
            <person name="Repkova J."/>
        </authorList>
    </citation>
    <scope>NUCLEOTIDE SEQUENCE [LARGE SCALE GENOMIC DNA]</scope>
    <source>
        <strain evidence="2">cv. 10/8</strain>
        <tissue evidence="1">Leaf</tissue>
    </source>
</reference>
<evidence type="ECO:0000313" key="2">
    <source>
        <dbReference type="Proteomes" id="UP000265520"/>
    </source>
</evidence>
<feature type="non-terminal residue" evidence="1">
    <location>
        <position position="59"/>
    </location>
</feature>
<proteinExistence type="predicted"/>
<sequence length="59" mass="6445">MKLICYDVDLAVVVCSPSRLHHPYSRRCCAAATWFSMPRGSVEVALMPELLAGGFPSTC</sequence>
<dbReference type="Proteomes" id="UP000265520">
    <property type="component" value="Unassembled WGS sequence"/>
</dbReference>
<comment type="caution">
    <text evidence="1">The sequence shown here is derived from an EMBL/GenBank/DDBJ whole genome shotgun (WGS) entry which is preliminary data.</text>
</comment>
<evidence type="ECO:0000313" key="1">
    <source>
        <dbReference type="EMBL" id="MCI96132.1"/>
    </source>
</evidence>
<name>A0A392W8R6_9FABA</name>
<protein>
    <submittedName>
        <fullName evidence="1">Uncharacterized protein</fullName>
    </submittedName>
</protein>
<keyword evidence="2" id="KW-1185">Reference proteome</keyword>
<organism evidence="1 2">
    <name type="scientific">Trifolium medium</name>
    <dbReference type="NCBI Taxonomy" id="97028"/>
    <lineage>
        <taxon>Eukaryota</taxon>
        <taxon>Viridiplantae</taxon>
        <taxon>Streptophyta</taxon>
        <taxon>Embryophyta</taxon>
        <taxon>Tracheophyta</taxon>
        <taxon>Spermatophyta</taxon>
        <taxon>Magnoliopsida</taxon>
        <taxon>eudicotyledons</taxon>
        <taxon>Gunneridae</taxon>
        <taxon>Pentapetalae</taxon>
        <taxon>rosids</taxon>
        <taxon>fabids</taxon>
        <taxon>Fabales</taxon>
        <taxon>Fabaceae</taxon>
        <taxon>Papilionoideae</taxon>
        <taxon>50 kb inversion clade</taxon>
        <taxon>NPAAA clade</taxon>
        <taxon>Hologalegina</taxon>
        <taxon>IRL clade</taxon>
        <taxon>Trifolieae</taxon>
        <taxon>Trifolium</taxon>
    </lineage>
</organism>
<dbReference type="EMBL" id="LXQA011406717">
    <property type="protein sequence ID" value="MCI96132.1"/>
    <property type="molecule type" value="Genomic_DNA"/>
</dbReference>
<accession>A0A392W8R6</accession>
<dbReference type="AlphaFoldDB" id="A0A392W8R6"/>